<keyword evidence="5" id="KW-0143">Chaperone</keyword>
<keyword evidence="7" id="KW-0966">Cell projection</keyword>
<reference evidence="7" key="1">
    <citation type="submission" date="2020-09" db="EMBL/GenBank/DDBJ databases">
        <title>A novel bacterium of genus Paenibacillus, isolated from South China Sea.</title>
        <authorList>
            <person name="Huang H."/>
            <person name="Mo K."/>
            <person name="Hu Y."/>
        </authorList>
    </citation>
    <scope>NUCLEOTIDE SEQUENCE</scope>
    <source>
        <strain evidence="7">IB182496</strain>
    </source>
</reference>
<dbReference type="Proteomes" id="UP000621560">
    <property type="component" value="Unassembled WGS sequence"/>
</dbReference>
<dbReference type="EMBL" id="JACXIZ010000018">
    <property type="protein sequence ID" value="MBD2845824.1"/>
    <property type="molecule type" value="Genomic_DNA"/>
</dbReference>
<dbReference type="Pfam" id="PF02561">
    <property type="entry name" value="FliS"/>
    <property type="match status" value="1"/>
</dbReference>
<name>A0A927BUM5_9BACL</name>
<dbReference type="InterPro" id="IPR003713">
    <property type="entry name" value="FliS"/>
</dbReference>
<comment type="subcellular location">
    <subcellularLocation>
        <location evidence="1 6">Cytoplasm</location>
        <location evidence="1 6">Cytosol</location>
    </subcellularLocation>
</comment>
<keyword evidence="7" id="KW-0282">Flagellum</keyword>
<evidence type="ECO:0000313" key="7">
    <source>
        <dbReference type="EMBL" id="MBD2845824.1"/>
    </source>
</evidence>
<comment type="caution">
    <text evidence="7">The sequence shown here is derived from an EMBL/GenBank/DDBJ whole genome shotgun (WGS) entry which is preliminary data.</text>
</comment>
<evidence type="ECO:0000256" key="3">
    <source>
        <dbReference type="ARBA" id="ARBA00022490"/>
    </source>
</evidence>
<keyword evidence="8" id="KW-1185">Reference proteome</keyword>
<keyword evidence="7" id="KW-0969">Cilium</keyword>
<gene>
    <name evidence="7" type="primary">fliS</name>
    <name evidence="7" type="ORF">IDH44_11535</name>
</gene>
<dbReference type="GO" id="GO:0071973">
    <property type="term" value="P:bacterial-type flagellum-dependent cell motility"/>
    <property type="evidence" value="ECO:0007669"/>
    <property type="project" value="TreeGrafter"/>
</dbReference>
<keyword evidence="3 6" id="KW-0963">Cytoplasm</keyword>
<evidence type="ECO:0000313" key="8">
    <source>
        <dbReference type="Proteomes" id="UP000621560"/>
    </source>
</evidence>
<evidence type="ECO:0000256" key="1">
    <source>
        <dbReference type="ARBA" id="ARBA00004514"/>
    </source>
</evidence>
<evidence type="ECO:0000256" key="4">
    <source>
        <dbReference type="ARBA" id="ARBA00022795"/>
    </source>
</evidence>
<proteinExistence type="inferred from homology"/>
<organism evidence="7 8">
    <name type="scientific">Paenibacillus sabuli</name>
    <dbReference type="NCBI Taxonomy" id="2772509"/>
    <lineage>
        <taxon>Bacteria</taxon>
        <taxon>Bacillati</taxon>
        <taxon>Bacillota</taxon>
        <taxon>Bacilli</taxon>
        <taxon>Bacillales</taxon>
        <taxon>Paenibacillaceae</taxon>
        <taxon>Paenibacillus</taxon>
    </lineage>
</organism>
<dbReference type="NCBIfam" id="TIGR00208">
    <property type="entry name" value="fliS"/>
    <property type="match status" value="1"/>
</dbReference>
<dbReference type="CDD" id="cd16098">
    <property type="entry name" value="FliS"/>
    <property type="match status" value="1"/>
</dbReference>
<dbReference type="PANTHER" id="PTHR34773">
    <property type="entry name" value="FLAGELLAR SECRETION CHAPERONE FLIS"/>
    <property type="match status" value="1"/>
</dbReference>
<dbReference type="RefSeq" id="WP_190917786.1">
    <property type="nucleotide sequence ID" value="NZ_JACXIZ010000018.1"/>
</dbReference>
<dbReference type="PIRSF" id="PIRSF039090">
    <property type="entry name" value="Flis"/>
    <property type="match status" value="1"/>
</dbReference>
<dbReference type="AlphaFoldDB" id="A0A927BUM5"/>
<dbReference type="Gene3D" id="1.20.120.340">
    <property type="entry name" value="Flagellar protein FliS"/>
    <property type="match status" value="1"/>
</dbReference>
<evidence type="ECO:0000256" key="6">
    <source>
        <dbReference type="PIRNR" id="PIRNR039090"/>
    </source>
</evidence>
<sequence>MINNPYLKYQQSAVQTASPAQQLIMLYDGAIRFLRSALEAVETRNIESANANIQKAQAIIHEFVALLDFTYPVAKDLANIYEYMLHQLIQANLTKSMEPIQEVLNHMIDLRETWVQANKQSVGERSNMTHA</sequence>
<evidence type="ECO:0000256" key="5">
    <source>
        <dbReference type="ARBA" id="ARBA00023186"/>
    </source>
</evidence>
<dbReference type="GO" id="GO:0044780">
    <property type="term" value="P:bacterial-type flagellum assembly"/>
    <property type="evidence" value="ECO:0007669"/>
    <property type="project" value="InterPro"/>
</dbReference>
<dbReference type="InterPro" id="IPR036584">
    <property type="entry name" value="FliS_sf"/>
</dbReference>
<accession>A0A927BUM5</accession>
<comment type="similarity">
    <text evidence="2 6">Belongs to the FliS family.</text>
</comment>
<keyword evidence="4 6" id="KW-1005">Bacterial flagellum biogenesis</keyword>
<dbReference type="GO" id="GO:0005829">
    <property type="term" value="C:cytosol"/>
    <property type="evidence" value="ECO:0007669"/>
    <property type="project" value="UniProtKB-SubCell"/>
</dbReference>
<dbReference type="SUPFAM" id="SSF101116">
    <property type="entry name" value="Flagellar export chaperone FliS"/>
    <property type="match status" value="1"/>
</dbReference>
<dbReference type="PANTHER" id="PTHR34773:SF1">
    <property type="entry name" value="FLAGELLAR SECRETION CHAPERONE FLIS"/>
    <property type="match status" value="1"/>
</dbReference>
<evidence type="ECO:0000256" key="2">
    <source>
        <dbReference type="ARBA" id="ARBA00008787"/>
    </source>
</evidence>
<protein>
    <recommendedName>
        <fullName evidence="6">Flagellar secretion chaperone FliS</fullName>
    </recommendedName>
</protein>